<feature type="compositionally biased region" description="Polar residues" evidence="1">
    <location>
        <begin position="1"/>
        <end position="16"/>
    </location>
</feature>
<dbReference type="AlphaFoldDB" id="A0AAD8JXY3"/>
<accession>A0AAD8JXY3</accession>
<dbReference type="EMBL" id="JAUHHV010000009">
    <property type="protein sequence ID" value="KAK1412910.1"/>
    <property type="molecule type" value="Genomic_DNA"/>
</dbReference>
<name>A0AAD8JXY3_TARER</name>
<proteinExistence type="predicted"/>
<organism evidence="2 3">
    <name type="scientific">Tagetes erecta</name>
    <name type="common">African marigold</name>
    <dbReference type="NCBI Taxonomy" id="13708"/>
    <lineage>
        <taxon>Eukaryota</taxon>
        <taxon>Viridiplantae</taxon>
        <taxon>Streptophyta</taxon>
        <taxon>Embryophyta</taxon>
        <taxon>Tracheophyta</taxon>
        <taxon>Spermatophyta</taxon>
        <taxon>Magnoliopsida</taxon>
        <taxon>eudicotyledons</taxon>
        <taxon>Gunneridae</taxon>
        <taxon>Pentapetalae</taxon>
        <taxon>asterids</taxon>
        <taxon>campanulids</taxon>
        <taxon>Asterales</taxon>
        <taxon>Asteraceae</taxon>
        <taxon>Asteroideae</taxon>
        <taxon>Heliantheae alliance</taxon>
        <taxon>Tageteae</taxon>
        <taxon>Tagetes</taxon>
    </lineage>
</organism>
<evidence type="ECO:0000256" key="1">
    <source>
        <dbReference type="SAM" id="MobiDB-lite"/>
    </source>
</evidence>
<feature type="region of interest" description="Disordered" evidence="1">
    <location>
        <begin position="35"/>
        <end position="81"/>
    </location>
</feature>
<reference evidence="2" key="1">
    <citation type="journal article" date="2023" name="bioRxiv">
        <title>Improved chromosome-level genome assembly for marigold (Tagetes erecta).</title>
        <authorList>
            <person name="Jiang F."/>
            <person name="Yuan L."/>
            <person name="Wang S."/>
            <person name="Wang H."/>
            <person name="Xu D."/>
            <person name="Wang A."/>
            <person name="Fan W."/>
        </authorList>
    </citation>
    <scope>NUCLEOTIDE SEQUENCE</scope>
    <source>
        <strain evidence="2">WSJ</strain>
        <tissue evidence="2">Leaf</tissue>
    </source>
</reference>
<evidence type="ECO:0000313" key="3">
    <source>
        <dbReference type="Proteomes" id="UP001229421"/>
    </source>
</evidence>
<gene>
    <name evidence="2" type="ORF">QVD17_34510</name>
</gene>
<evidence type="ECO:0000313" key="2">
    <source>
        <dbReference type="EMBL" id="KAK1412910.1"/>
    </source>
</evidence>
<comment type="caution">
    <text evidence="2">The sequence shown here is derived from an EMBL/GenBank/DDBJ whole genome shotgun (WGS) entry which is preliminary data.</text>
</comment>
<keyword evidence="3" id="KW-1185">Reference proteome</keyword>
<feature type="region of interest" description="Disordered" evidence="1">
    <location>
        <begin position="1"/>
        <end position="21"/>
    </location>
</feature>
<dbReference type="Proteomes" id="UP001229421">
    <property type="component" value="Unassembled WGS sequence"/>
</dbReference>
<protein>
    <submittedName>
        <fullName evidence="2">Uncharacterized protein</fullName>
    </submittedName>
</protein>
<sequence>MVPQPASQVVHNSVLNTHPKGRTPAKAMFFLKQPNDLTTKKEEKKRRRQPKCPDTFPKLDGLGGDGFAQAWVDASEDPTRQ</sequence>